<name>A0A1J5N089_9BACT</name>
<keyword evidence="3" id="KW-1185">Reference proteome</keyword>
<feature type="region of interest" description="Disordered" evidence="1">
    <location>
        <begin position="1"/>
        <end position="44"/>
    </location>
</feature>
<proteinExistence type="predicted"/>
<organism evidence="2 3">
    <name type="scientific">Pseudodesulfovibrio hydrargyri</name>
    <dbReference type="NCBI Taxonomy" id="2125990"/>
    <lineage>
        <taxon>Bacteria</taxon>
        <taxon>Pseudomonadati</taxon>
        <taxon>Thermodesulfobacteriota</taxon>
        <taxon>Desulfovibrionia</taxon>
        <taxon>Desulfovibrionales</taxon>
        <taxon>Desulfovibrionaceae</taxon>
    </lineage>
</organism>
<gene>
    <name evidence="2" type="ORF">BerOc1_00687</name>
</gene>
<evidence type="ECO:0000313" key="3">
    <source>
        <dbReference type="Proteomes" id="UP000181901"/>
    </source>
</evidence>
<sequence>MATQPIEQAVQGYTYKRPRRSASDGEFPLGPEQSKTRRDDGSASGSVLRGYLRDLLSTASPDAGGQLTFADVENRHAELLETWTDEVKADLEGLGVNTATVFRLLYDPAGSAAVAGEHPDKDMINAYFAANPDRVRQLGQALQFGKLAASARNGLPEQDMTRPLSAEAMANWYAANMPPQSLFAPGGVVVGAGAAPYKGLDIRV</sequence>
<protein>
    <submittedName>
        <fullName evidence="2">Uncharacterized protein</fullName>
    </submittedName>
</protein>
<dbReference type="EMBL" id="LKAQ01000001">
    <property type="protein sequence ID" value="OIQ52213.1"/>
    <property type="molecule type" value="Genomic_DNA"/>
</dbReference>
<reference evidence="2 3" key="1">
    <citation type="submission" date="2015-09" db="EMBL/GenBank/DDBJ databases">
        <title>Genome of Desulfovibrio dechloracetivorans BerOc1, a mercury methylating strain isolated from highly hydrocarbons and metals contaminated coastal sediments.</title>
        <authorList>
            <person name="Goni Urriza M."/>
            <person name="Gassie C."/>
            <person name="Bouchez O."/>
            <person name="Klopp C."/>
            <person name="Ranchou-Peyruse A."/>
            <person name="Remy G."/>
        </authorList>
    </citation>
    <scope>NUCLEOTIDE SEQUENCE [LARGE SCALE GENOMIC DNA]</scope>
    <source>
        <strain evidence="2 3">BerOc1</strain>
    </source>
</reference>
<accession>A0A1J5N089</accession>
<evidence type="ECO:0000313" key="2">
    <source>
        <dbReference type="EMBL" id="OIQ52213.1"/>
    </source>
</evidence>
<evidence type="ECO:0000256" key="1">
    <source>
        <dbReference type="SAM" id="MobiDB-lite"/>
    </source>
</evidence>
<dbReference type="OrthoDB" id="5456005at2"/>
<dbReference type="Proteomes" id="UP000181901">
    <property type="component" value="Unassembled WGS sequence"/>
</dbReference>
<comment type="caution">
    <text evidence="2">The sequence shown here is derived from an EMBL/GenBank/DDBJ whole genome shotgun (WGS) entry which is preliminary data.</text>
</comment>
<dbReference type="AlphaFoldDB" id="A0A1J5N089"/>
<dbReference type="RefSeq" id="WP_071544296.1">
    <property type="nucleotide sequence ID" value="NZ_LKAQ01000001.1"/>
</dbReference>